<dbReference type="InterPro" id="IPR041239">
    <property type="entry name" value="DUF5605"/>
</dbReference>
<evidence type="ECO:0000313" key="5">
    <source>
        <dbReference type="Proteomes" id="UP000824220"/>
    </source>
</evidence>
<evidence type="ECO:0000259" key="3">
    <source>
        <dbReference type="Pfam" id="PF18310"/>
    </source>
</evidence>
<dbReference type="InterPro" id="IPR017853">
    <property type="entry name" value="GH"/>
</dbReference>
<dbReference type="InterPro" id="IPR025277">
    <property type="entry name" value="Apiosidase-like_cat_dom"/>
</dbReference>
<name>A0A9D2H410_9MICO</name>
<dbReference type="EMBL" id="DXAM01000067">
    <property type="protein sequence ID" value="HJA04168.1"/>
    <property type="molecule type" value="Genomic_DNA"/>
</dbReference>
<feature type="domain" description="Apiosidase-like catalytic" evidence="1">
    <location>
        <begin position="99"/>
        <end position="338"/>
    </location>
</feature>
<sequence length="501" mass="56086">MTHALYQPIELAFRGEAAVPAGSVAPVTVTFRHDSGEEVSVDGFWDGGTAYRARFLPEAEGAWTWEVARSLTPLDQTSGSFDVAAAEGHGPVRVAETFHFAHADGTPFRPVGATVYNWIHQDEPLVSDTVASLRDAGFNKLRFMVFPQAGGSVEHTPTLMPFEKTDDRWDVTRPVPEFFQRLDGLVRDLGEAGIEADVLILNAYDRGVFGLDELTEEEDAIYVRYLVSRLAAFPHVWWSLCNEYDQLLRPEDRWDRLGEFVARIDPYDHPRSIHNWMHIFDNNRPWVTHASIQNGSVTEAPGRARTYRDAYYKPIVLDEIKYEGDAEARWGRLSAKELVDRFWITTIEGCYASHGESFVTDSGSLHIVEGGRLRGDSPARLGFLRGVLDDLVVPGLNPIDKWDDPEYGAGWAPKQYLIYLGSSAPAAWRIRIPIGYADETKPQEGDRYAVDLIDTWNMTITRAGTFALDEVHRDFAFAGSDPIAIPEGEAIAVRLTRADLA</sequence>
<dbReference type="SUPFAM" id="SSF51445">
    <property type="entry name" value="(Trans)glycosidases"/>
    <property type="match status" value="1"/>
</dbReference>
<dbReference type="PANTHER" id="PTHR37836">
    <property type="entry name" value="LMO1036 PROTEIN"/>
    <property type="match status" value="1"/>
</dbReference>
<protein>
    <submittedName>
        <fullName evidence="4">DUF4038 domain-containing protein</fullName>
    </submittedName>
</protein>
<reference evidence="4" key="1">
    <citation type="journal article" date="2021" name="PeerJ">
        <title>Extensive microbial diversity within the chicken gut microbiome revealed by metagenomics and culture.</title>
        <authorList>
            <person name="Gilroy R."/>
            <person name="Ravi A."/>
            <person name="Getino M."/>
            <person name="Pursley I."/>
            <person name="Horton D.L."/>
            <person name="Alikhan N.F."/>
            <person name="Baker D."/>
            <person name="Gharbi K."/>
            <person name="Hall N."/>
            <person name="Watson M."/>
            <person name="Adriaenssens E.M."/>
            <person name="Foster-Nyarko E."/>
            <person name="Jarju S."/>
            <person name="Secka A."/>
            <person name="Antonio M."/>
            <person name="Oren A."/>
            <person name="Chaudhuri R.R."/>
            <person name="La Ragione R."/>
            <person name="Hildebrand F."/>
            <person name="Pallen M.J."/>
        </authorList>
    </citation>
    <scope>NUCLEOTIDE SEQUENCE</scope>
    <source>
        <strain evidence="4">ChiHjej8B7-3636</strain>
    </source>
</reference>
<accession>A0A9D2H410</accession>
<evidence type="ECO:0000313" key="4">
    <source>
        <dbReference type="EMBL" id="HJA04168.1"/>
    </source>
</evidence>
<dbReference type="Gene3D" id="2.60.40.10">
    <property type="entry name" value="Immunoglobulins"/>
    <property type="match status" value="1"/>
</dbReference>
<dbReference type="PANTHER" id="PTHR37836:SF2">
    <property type="entry name" value="DUF4038 DOMAIN-CONTAINING PROTEIN"/>
    <property type="match status" value="1"/>
</dbReference>
<comment type="caution">
    <text evidence="4">The sequence shown here is derived from an EMBL/GenBank/DDBJ whole genome shotgun (WGS) entry which is preliminary data.</text>
</comment>
<reference evidence="4" key="2">
    <citation type="submission" date="2021-04" db="EMBL/GenBank/DDBJ databases">
        <authorList>
            <person name="Gilroy R."/>
        </authorList>
    </citation>
    <scope>NUCLEOTIDE SEQUENCE</scope>
    <source>
        <strain evidence="4">ChiHjej8B7-3636</strain>
    </source>
</reference>
<dbReference type="Proteomes" id="UP000824220">
    <property type="component" value="Unassembled WGS sequence"/>
</dbReference>
<feature type="domain" description="DUF5605" evidence="3">
    <location>
        <begin position="402"/>
        <end position="496"/>
    </location>
</feature>
<dbReference type="Pfam" id="PF18310">
    <property type="entry name" value="DUF5605"/>
    <property type="match status" value="1"/>
</dbReference>
<dbReference type="Gene3D" id="2.60.40.3950">
    <property type="match status" value="1"/>
</dbReference>
<evidence type="ECO:0000259" key="1">
    <source>
        <dbReference type="Pfam" id="PF13204"/>
    </source>
</evidence>
<gene>
    <name evidence="4" type="ORF">H9800_04850</name>
</gene>
<evidence type="ECO:0000259" key="2">
    <source>
        <dbReference type="Pfam" id="PF16586"/>
    </source>
</evidence>
<dbReference type="InterPro" id="IPR013783">
    <property type="entry name" value="Ig-like_fold"/>
</dbReference>
<feature type="domain" description="DUF5060" evidence="2">
    <location>
        <begin position="6"/>
        <end position="68"/>
    </location>
</feature>
<dbReference type="GO" id="GO:0005975">
    <property type="term" value="P:carbohydrate metabolic process"/>
    <property type="evidence" value="ECO:0007669"/>
    <property type="project" value="UniProtKB-ARBA"/>
</dbReference>
<dbReference type="AlphaFoldDB" id="A0A9D2H410"/>
<dbReference type="InterPro" id="IPR032260">
    <property type="entry name" value="DUF5060"/>
</dbReference>
<dbReference type="Pfam" id="PF13204">
    <property type="entry name" value="Apiosidase"/>
    <property type="match status" value="1"/>
</dbReference>
<proteinExistence type="predicted"/>
<dbReference type="Gene3D" id="3.20.20.80">
    <property type="entry name" value="Glycosidases"/>
    <property type="match status" value="1"/>
</dbReference>
<dbReference type="Pfam" id="PF16586">
    <property type="entry name" value="DUF5060"/>
    <property type="match status" value="1"/>
</dbReference>
<organism evidence="4 5">
    <name type="scientific">Candidatus Microbacterium stercoravium</name>
    <dbReference type="NCBI Taxonomy" id="2838697"/>
    <lineage>
        <taxon>Bacteria</taxon>
        <taxon>Bacillati</taxon>
        <taxon>Actinomycetota</taxon>
        <taxon>Actinomycetes</taxon>
        <taxon>Micrococcales</taxon>
        <taxon>Microbacteriaceae</taxon>
        <taxon>Microbacterium</taxon>
    </lineage>
</organism>